<feature type="transmembrane region" description="Helical" evidence="1">
    <location>
        <begin position="38"/>
        <end position="60"/>
    </location>
</feature>
<sequence length="137" mass="15623">MNKKVSITELMTETAVLTIGLTFYYWCWVRTDWKESYTYIQNAVAGGIICFIFLISYRVRKFHKEPIDELARANLKRCDSICLKIFAAVMVLTAFIGGTLGHVANTASFMGWVIMISLIIISILRIIIFKVMDQKGV</sequence>
<dbReference type="EMBL" id="VULZ01000001">
    <property type="protein sequence ID" value="MSS13609.1"/>
    <property type="molecule type" value="Genomic_DNA"/>
</dbReference>
<evidence type="ECO:0000313" key="2">
    <source>
        <dbReference type="EMBL" id="MSS13609.1"/>
    </source>
</evidence>
<keyword evidence="1" id="KW-0472">Membrane</keyword>
<accession>A0A6L5WZS7</accession>
<proteinExistence type="predicted"/>
<feature type="transmembrane region" description="Helical" evidence="1">
    <location>
        <begin position="81"/>
        <end position="103"/>
    </location>
</feature>
<feature type="transmembrane region" description="Helical" evidence="1">
    <location>
        <begin position="109"/>
        <end position="128"/>
    </location>
</feature>
<protein>
    <submittedName>
        <fullName evidence="2">Uncharacterized protein</fullName>
    </submittedName>
</protein>
<evidence type="ECO:0000256" key="1">
    <source>
        <dbReference type="SAM" id="Phobius"/>
    </source>
</evidence>
<comment type="caution">
    <text evidence="2">The sequence shown here is derived from an EMBL/GenBank/DDBJ whole genome shotgun (WGS) entry which is preliminary data.</text>
</comment>
<gene>
    <name evidence="2" type="ORF">FYJ35_00845</name>
</gene>
<evidence type="ECO:0000313" key="3">
    <source>
        <dbReference type="Proteomes" id="UP000481852"/>
    </source>
</evidence>
<organism evidence="2 3">
    <name type="scientific">Porcincola intestinalis</name>
    <dbReference type="NCBI Taxonomy" id="2606632"/>
    <lineage>
        <taxon>Bacteria</taxon>
        <taxon>Bacillati</taxon>
        <taxon>Bacillota</taxon>
        <taxon>Clostridia</taxon>
        <taxon>Lachnospirales</taxon>
        <taxon>Lachnospiraceae</taxon>
        <taxon>Porcincola</taxon>
    </lineage>
</organism>
<keyword evidence="1" id="KW-1133">Transmembrane helix</keyword>
<keyword evidence="3" id="KW-1185">Reference proteome</keyword>
<dbReference type="AlphaFoldDB" id="A0A6L5WZS7"/>
<dbReference type="RefSeq" id="WP_154521739.1">
    <property type="nucleotide sequence ID" value="NZ_VULZ01000001.1"/>
</dbReference>
<feature type="transmembrane region" description="Helical" evidence="1">
    <location>
        <begin position="7"/>
        <end position="26"/>
    </location>
</feature>
<dbReference type="Proteomes" id="UP000481852">
    <property type="component" value="Unassembled WGS sequence"/>
</dbReference>
<name>A0A6L5WZS7_9FIRM</name>
<reference evidence="2 3" key="1">
    <citation type="submission" date="2019-08" db="EMBL/GenBank/DDBJ databases">
        <title>In-depth cultivation of the pig gut microbiome towards novel bacterial diversity and tailored functional studies.</title>
        <authorList>
            <person name="Wylensek D."/>
            <person name="Hitch T.C.A."/>
            <person name="Clavel T."/>
        </authorList>
    </citation>
    <scope>NUCLEOTIDE SEQUENCE [LARGE SCALE GENOMIC DNA]</scope>
    <source>
        <strain evidence="2 3">Oil+RF-744-WCA-WT-11</strain>
    </source>
</reference>
<keyword evidence="1" id="KW-0812">Transmembrane</keyword>